<dbReference type="EMBL" id="SSDS01000098">
    <property type="protein sequence ID" value="TXG75864.1"/>
    <property type="molecule type" value="Genomic_DNA"/>
</dbReference>
<evidence type="ECO:0000313" key="8">
    <source>
        <dbReference type="Proteomes" id="UP000321026"/>
    </source>
</evidence>
<evidence type="ECO:0000256" key="3">
    <source>
        <dbReference type="ARBA" id="ARBA00022679"/>
    </source>
</evidence>
<name>A0A5C7J3M1_9BACT</name>
<evidence type="ECO:0000256" key="1">
    <source>
        <dbReference type="ARBA" id="ARBA00006594"/>
    </source>
</evidence>
<keyword evidence="2 7" id="KW-0489">Methyltransferase</keyword>
<organism evidence="7 8">
    <name type="scientific">Candidatus Dojkabacteria bacterium</name>
    <dbReference type="NCBI Taxonomy" id="2099670"/>
    <lineage>
        <taxon>Bacteria</taxon>
        <taxon>Candidatus Dojkabacteria</taxon>
    </lineage>
</organism>
<keyword evidence="3 7" id="KW-0808">Transferase</keyword>
<dbReference type="InterPro" id="IPR002052">
    <property type="entry name" value="DNA_methylase_N6_adenine_CS"/>
</dbReference>
<dbReference type="GO" id="GO:0032259">
    <property type="term" value="P:methylation"/>
    <property type="evidence" value="ECO:0007669"/>
    <property type="project" value="UniProtKB-KW"/>
</dbReference>
<dbReference type="SUPFAM" id="SSF53335">
    <property type="entry name" value="S-adenosyl-L-methionine-dependent methyltransferases"/>
    <property type="match status" value="1"/>
</dbReference>
<feature type="compositionally biased region" description="Basic residues" evidence="5">
    <location>
        <begin position="1"/>
        <end position="10"/>
    </location>
</feature>
<dbReference type="Proteomes" id="UP000321026">
    <property type="component" value="Unassembled WGS sequence"/>
</dbReference>
<dbReference type="GO" id="GO:0008170">
    <property type="term" value="F:N-methyltransferase activity"/>
    <property type="evidence" value="ECO:0007669"/>
    <property type="project" value="InterPro"/>
</dbReference>
<proteinExistence type="inferred from homology"/>
<gene>
    <name evidence="7" type="ORF">E6Q11_06315</name>
</gene>
<feature type="region of interest" description="Disordered" evidence="5">
    <location>
        <begin position="1"/>
        <end position="32"/>
    </location>
</feature>
<protein>
    <submittedName>
        <fullName evidence="7">Site-specific DNA-methyltransferase</fullName>
    </submittedName>
</protein>
<dbReference type="InterPro" id="IPR002941">
    <property type="entry name" value="DNA_methylase_N4/N6"/>
</dbReference>
<keyword evidence="4" id="KW-0949">S-adenosyl-L-methionine</keyword>
<dbReference type="Pfam" id="PF01555">
    <property type="entry name" value="N6_N4_Mtase"/>
    <property type="match status" value="1"/>
</dbReference>
<dbReference type="AlphaFoldDB" id="A0A5C7J3M1"/>
<dbReference type="GO" id="GO:0003677">
    <property type="term" value="F:DNA binding"/>
    <property type="evidence" value="ECO:0007669"/>
    <property type="project" value="InterPro"/>
</dbReference>
<reference evidence="7 8" key="1">
    <citation type="submission" date="2018-09" db="EMBL/GenBank/DDBJ databases">
        <title>Metagenome Assembled Genomes from an Advanced Water Purification Facility.</title>
        <authorList>
            <person name="Stamps B.W."/>
            <person name="Spear J.R."/>
        </authorList>
    </citation>
    <scope>NUCLEOTIDE SEQUENCE [LARGE SCALE GENOMIC DNA]</scope>
    <source>
        <strain evidence="7">Bin_63_2</strain>
    </source>
</reference>
<dbReference type="Gene3D" id="3.40.50.150">
    <property type="entry name" value="Vaccinia Virus protein VP39"/>
    <property type="match status" value="1"/>
</dbReference>
<feature type="domain" description="DNA methylase N-4/N-6" evidence="6">
    <location>
        <begin position="149"/>
        <end position="474"/>
    </location>
</feature>
<dbReference type="PROSITE" id="PS00092">
    <property type="entry name" value="N6_MTASE"/>
    <property type="match status" value="1"/>
</dbReference>
<comment type="similarity">
    <text evidence="1">Belongs to the N(4)/N(6)-methyltransferase family.</text>
</comment>
<evidence type="ECO:0000256" key="5">
    <source>
        <dbReference type="SAM" id="MobiDB-lite"/>
    </source>
</evidence>
<dbReference type="InterPro" id="IPR029063">
    <property type="entry name" value="SAM-dependent_MTases_sf"/>
</dbReference>
<evidence type="ECO:0000256" key="2">
    <source>
        <dbReference type="ARBA" id="ARBA00022603"/>
    </source>
</evidence>
<dbReference type="PRINTS" id="PR00506">
    <property type="entry name" value="D21N6MTFRASE"/>
</dbReference>
<dbReference type="InterPro" id="IPR002295">
    <property type="entry name" value="N4/N6-MTase_EcoPI_Mod-like"/>
</dbReference>
<dbReference type="GO" id="GO:0005737">
    <property type="term" value="C:cytoplasm"/>
    <property type="evidence" value="ECO:0007669"/>
    <property type="project" value="TreeGrafter"/>
</dbReference>
<dbReference type="PANTHER" id="PTHR13370:SF16">
    <property type="entry name" value="SITE-SPECIFIC DNA-METHYLTRANSFERASE (ADENINE-SPECIFIC)"/>
    <property type="match status" value="1"/>
</dbReference>
<evidence type="ECO:0000313" key="7">
    <source>
        <dbReference type="EMBL" id="TXG75864.1"/>
    </source>
</evidence>
<sequence>MPKPVSPHKKKDIEQYKHKDKTRLNNPQVGMVSHANDPDSAIKRYSYDPHLDPTLVWTGKKEQSELNIDTVSIHVHERIDPKTIVQQVHKHNVKGYQHSLFEEPFDHRPVRDEVSFYQHKNAWANRLVAGDSLLVMNSLLEKEGMAGQVQMVFIDPPYGIKYGSNFQPYTDKRNVQDGKDEDLSTEPEMIKAFRDTWELGIHSYLSYMRNRLMLAKELLNETGSCFVQISDQNIHHIRELMDEIFGAENFFSLITFKKTLPLGSSGLAGISDYLIWYAKDKKQMKYRQLYTQKELGSGTGYTWVELPDGKRRKMTAAERQDPATLPNGSRPFFADNLMSSGYTPSCFYDFEFEGKQYKSQKYSWKTNKTGMQTLIEQKRIIAPGNLPNYVRFFDDFPVQELHNLWDDTHGASNPVYVVQTSNKVLQRCILMCTDPGDLVLDPTCGSGTTAYVAEQWGRRWITVDTSRVAIQLAKQRILTSVYDWYKLAHPDEGVSGGFD</sequence>
<dbReference type="PANTHER" id="PTHR13370">
    <property type="entry name" value="RNA METHYLASE-RELATED"/>
    <property type="match status" value="1"/>
</dbReference>
<evidence type="ECO:0000259" key="6">
    <source>
        <dbReference type="Pfam" id="PF01555"/>
    </source>
</evidence>
<comment type="caution">
    <text evidence="7">The sequence shown here is derived from an EMBL/GenBank/DDBJ whole genome shotgun (WGS) entry which is preliminary data.</text>
</comment>
<evidence type="ECO:0000256" key="4">
    <source>
        <dbReference type="ARBA" id="ARBA00022691"/>
    </source>
</evidence>
<accession>A0A5C7J3M1</accession>